<accession>A0ABS7R557</accession>
<feature type="region of interest" description="Disordered" evidence="1">
    <location>
        <begin position="1013"/>
        <end position="1052"/>
    </location>
</feature>
<evidence type="ECO:0000313" key="5">
    <source>
        <dbReference type="Proteomes" id="UP000777661"/>
    </source>
</evidence>
<feature type="domain" description="DUF7507" evidence="3">
    <location>
        <begin position="1060"/>
        <end position="1171"/>
    </location>
</feature>
<name>A0ABS7R557_9HYPH</name>
<comment type="caution">
    <text evidence="4">The sequence shown here is derived from an EMBL/GenBank/DDBJ whole genome shotgun (WGS) entry which is preliminary data.</text>
</comment>
<dbReference type="InterPro" id="IPR047589">
    <property type="entry name" value="DUF11_rpt"/>
</dbReference>
<dbReference type="InterPro" id="IPR051172">
    <property type="entry name" value="Chlamydia_OmcB"/>
</dbReference>
<evidence type="ECO:0000256" key="1">
    <source>
        <dbReference type="SAM" id="MobiDB-lite"/>
    </source>
</evidence>
<dbReference type="Pfam" id="PF01345">
    <property type="entry name" value="DUF11"/>
    <property type="match status" value="2"/>
</dbReference>
<feature type="compositionally biased region" description="Basic and acidic residues" evidence="1">
    <location>
        <begin position="882"/>
        <end position="893"/>
    </location>
</feature>
<feature type="region of interest" description="Disordered" evidence="1">
    <location>
        <begin position="872"/>
        <end position="902"/>
    </location>
</feature>
<dbReference type="InterPro" id="IPR055354">
    <property type="entry name" value="DUF7507"/>
</dbReference>
<reference evidence="4 5" key="1">
    <citation type="submission" date="2021-06" db="EMBL/GenBank/DDBJ databases">
        <title>Nitratireductor porphyridii sp. nov., isolated from a small marine red alga, Porphyridium purpureum in South Korea.</title>
        <authorList>
            <person name="Kim K.H."/>
            <person name="Kristyanto S."/>
            <person name="Jeon C.O."/>
        </authorList>
    </citation>
    <scope>NUCLEOTIDE SEQUENCE [LARGE SCALE GENOMIC DNA]</scope>
    <source>
        <strain evidence="4 5">R6</strain>
    </source>
</reference>
<feature type="domain" description="DUF7507" evidence="3">
    <location>
        <begin position="790"/>
        <end position="889"/>
    </location>
</feature>
<dbReference type="PANTHER" id="PTHR34819">
    <property type="entry name" value="LARGE CYSTEINE-RICH PERIPLASMIC PROTEIN OMCB"/>
    <property type="match status" value="1"/>
</dbReference>
<dbReference type="RefSeq" id="WP_223003945.1">
    <property type="nucleotide sequence ID" value="NZ_JAHSQO010000001.1"/>
</dbReference>
<feature type="domain" description="DUF7507" evidence="3">
    <location>
        <begin position="670"/>
        <end position="755"/>
    </location>
</feature>
<dbReference type="InterPro" id="IPR013783">
    <property type="entry name" value="Ig-like_fold"/>
</dbReference>
<dbReference type="InterPro" id="IPR001434">
    <property type="entry name" value="OmcB-like_DUF11"/>
</dbReference>
<feature type="domain" description="DUF7507" evidence="3">
    <location>
        <begin position="925"/>
        <end position="1025"/>
    </location>
</feature>
<keyword evidence="5" id="KW-1185">Reference proteome</keyword>
<gene>
    <name evidence="4" type="ORF">KVG22_02885</name>
</gene>
<sequence length="1515" mass="157924">MSHSLRTFLSDTESLDRRAASTVGRLACRLLTLGVGQGRRKPTSILASFVFCLALIFNSSGGTFAQEGFGRKDEASVGLIGVSKSRNFVVNCGAGKFVVGVSHWDIVNTTIPSTLGMTGQVNLSCAPITTDGTTVTLGATETVTGTSYSGTGNRRNATCPAGQVAFRFYGRDRISNDGGARWASQVGIACRPVVLVPGDWIELDAAVPVNRQDAGVVENNGAHSSRGPFCDTYDVVAGYERQYGGRGYDGIKARCANFSQARHSAHLAFNNFAWDQTVGGAGWLVDLTRNGAAMAGGTGKLPYSAVPNNNTSEFQDPQELYVYDGANYGATAGQRPSGIDPKTYVELGTCNEGRSLALRQDDTCSLTVAGLPDIAVTASPTSAVFTGYDEPQTLTMTATNYGPGATGTDGYTMIATLPSGWSVNGALPADCVESGQVVTCALDPSPLSGSANPGAAGGTKSFDIPVAVDHPTPGGSQNFTVALGRAAPDGDGNPANVDFETSNDSVAGTFDFQPAPASVAEPNKTVTDANGNGIAEPGEQLTYKITLTNNGAVDATNVDIVDNLDPNTTHLSSDNGGTHTGASPGGTVTWSNLTVPAKIGSVPGVLELTTIVRVIDPLPLGAKISNAAHESGATPPDCSANPLPVSCAVLPVSASLAVETIGVLNDLNGNSRPDVGETISYQYNVVNTGGLDVDDISITDPNLSISGGPISLAAGESNSTAFSAEHTLTAEDIDSGEFEIHPVARGTASDGKILSDLSDDPSDPTNVDLEADGEPDDPTIIRLAQTSDYDLVKKAEHVDTNGNGFADEGEVINYTFTADNTGNVTLTDIEVTDDKAEITGSPIASLPAGRSDSSVKGKHVITQADIDEGSFSNTATAVGKNPKGEDVTKEARPPDGNPGDPTVISFPTNPAVELELVSEWTDTNGNGFPDPGEPVVYSFLVRNTGNVTLENLSIASLDLETAGGGVPAKTIPVPNGTIASLAPSDEHDSLPSVSYPLTQTDIDAGGIVAKTSVNGQARDGTPVTDASDDPVETADVDTEDDGEPDDPTPTPLPQIAALGLEKTGVFQVEGRLAEPGDTIVYTLTAINEGNVTTSNVTPADPGPWFGGLPGSGSLSSFSPPSADLGAGESAVFTATYTVTQADIDAAQGLEDGIKNSATVSGFGPEGQPVLSPVAEAAVDLPGYAISKMTPLAEVRRGGRVPYTINVKMLGSVGESAVNIIDMTPSGLTFVRGTAMLDGSAVEPKVDGRKLTFENVTLPTDEAIVIELDLAVTGAAKPGEYVNQAWVETPDGTMVSRVATAVVEVVVEALFDCGDILGKVFDDRNRNGYQDKGEPGLPGVRVATVKGLLLTADDHGRFHVACADLPDQRIGTSYIMKLDSRSLPSGYRLTTENPRVVRLTAGKASEFLFGASIGRVVRLDLTDAAFVEGTQELLPEWEERIMKMIVLLDQEPSVLRLVYSGSEGSKRSAQKRLREIRRKIAAEWRKTGRGYRLEIETRLGTEATARSKQMRAFERK</sequence>
<dbReference type="EMBL" id="JAHSQO010000001">
    <property type="protein sequence ID" value="MBY8915520.1"/>
    <property type="molecule type" value="Genomic_DNA"/>
</dbReference>
<feature type="domain" description="DUF11" evidence="2">
    <location>
        <begin position="1185"/>
        <end position="1289"/>
    </location>
</feature>
<dbReference type="Pfam" id="PF24346">
    <property type="entry name" value="DUF7507"/>
    <property type="match status" value="4"/>
</dbReference>
<evidence type="ECO:0000259" key="3">
    <source>
        <dbReference type="Pfam" id="PF24346"/>
    </source>
</evidence>
<evidence type="ECO:0000313" key="4">
    <source>
        <dbReference type="EMBL" id="MBY8915520.1"/>
    </source>
</evidence>
<evidence type="ECO:0000259" key="2">
    <source>
        <dbReference type="Pfam" id="PF01345"/>
    </source>
</evidence>
<dbReference type="Proteomes" id="UP000777661">
    <property type="component" value="Unassembled WGS sequence"/>
</dbReference>
<organism evidence="4 5">
    <name type="scientific">Nitratireductor rhodophyticola</name>
    <dbReference type="NCBI Taxonomy" id="2854036"/>
    <lineage>
        <taxon>Bacteria</taxon>
        <taxon>Pseudomonadati</taxon>
        <taxon>Pseudomonadota</taxon>
        <taxon>Alphaproteobacteria</taxon>
        <taxon>Hyphomicrobiales</taxon>
        <taxon>Phyllobacteriaceae</taxon>
        <taxon>Nitratireductor</taxon>
    </lineage>
</organism>
<protein>
    <submittedName>
        <fullName evidence="4">DUF11 domain-containing protein</fullName>
    </submittedName>
</protein>
<feature type="compositionally biased region" description="Acidic residues" evidence="1">
    <location>
        <begin position="1026"/>
        <end position="1046"/>
    </location>
</feature>
<proteinExistence type="predicted"/>
<dbReference type="NCBIfam" id="TIGR01451">
    <property type="entry name" value="B_ant_repeat"/>
    <property type="match status" value="2"/>
</dbReference>
<dbReference type="SUPFAM" id="SSF117074">
    <property type="entry name" value="Hypothetical protein PA1324"/>
    <property type="match status" value="1"/>
</dbReference>
<feature type="domain" description="DUF11" evidence="2">
    <location>
        <begin position="532"/>
        <end position="596"/>
    </location>
</feature>
<dbReference type="PANTHER" id="PTHR34819:SF3">
    <property type="entry name" value="CELL SURFACE PROTEIN"/>
    <property type="match status" value="1"/>
</dbReference>
<dbReference type="Gene3D" id="2.60.40.10">
    <property type="entry name" value="Immunoglobulins"/>
    <property type="match status" value="1"/>
</dbReference>
<feature type="region of interest" description="Disordered" evidence="1">
    <location>
        <begin position="749"/>
        <end position="776"/>
    </location>
</feature>